<feature type="transmembrane region" description="Helical" evidence="1">
    <location>
        <begin position="438"/>
        <end position="455"/>
    </location>
</feature>
<keyword evidence="1" id="KW-0472">Membrane</keyword>
<feature type="transmembrane region" description="Helical" evidence="1">
    <location>
        <begin position="382"/>
        <end position="402"/>
    </location>
</feature>
<name>A0A450V250_9GAMM</name>
<proteinExistence type="predicted"/>
<keyword evidence="1" id="KW-1133">Transmembrane helix</keyword>
<organism evidence="2">
    <name type="scientific">Candidatus Kentrum sp. LFY</name>
    <dbReference type="NCBI Taxonomy" id="2126342"/>
    <lineage>
        <taxon>Bacteria</taxon>
        <taxon>Pseudomonadati</taxon>
        <taxon>Pseudomonadota</taxon>
        <taxon>Gammaproteobacteria</taxon>
        <taxon>Candidatus Kentrum</taxon>
    </lineage>
</organism>
<feature type="transmembrane region" description="Helical" evidence="1">
    <location>
        <begin position="408"/>
        <end position="426"/>
    </location>
</feature>
<feature type="transmembrane region" description="Helical" evidence="1">
    <location>
        <begin position="12"/>
        <end position="34"/>
    </location>
</feature>
<dbReference type="EMBL" id="CAADFH010000089">
    <property type="protein sequence ID" value="VFJ98839.1"/>
    <property type="molecule type" value="Genomic_DNA"/>
</dbReference>
<evidence type="ECO:0000256" key="1">
    <source>
        <dbReference type="SAM" id="Phobius"/>
    </source>
</evidence>
<feature type="transmembrane region" description="Helical" evidence="1">
    <location>
        <begin position="128"/>
        <end position="157"/>
    </location>
</feature>
<feature type="transmembrane region" description="Helical" evidence="1">
    <location>
        <begin position="187"/>
        <end position="205"/>
    </location>
</feature>
<sequence length="612" mass="71131">MRSLFEKTRSVEFYALLFVSMGFFVCWVAFYPGFMTLDSLDQYEMSKSLLFSDWHPPIMSWVWSILNFFFEGPSGLLALHLFMLWFALYIWWYSYKQMRFSWLILLIGYLPWVINFSGVLLKDVGMAFSILLLLGLGLFQPSRIKFFFAFGLLFYAINVRHNAIFAVIPVVIFLMIKWFPKLPIWKSILFSFAVIFITIVAGYLFNYHLLDSERTKPSSFMIIDDLVYLSVKKEKSLIPGISLEELQACANRETGQTKLLNKASCLSQRPSYKNPISADLEKIWINHIVDSPLDYIRFRLAAFSYLIRSPDDKPYFIWHHGIDENRQGLKAEKNRLTFIIKHSVRIPSKIFRFLFKPYWWLWLAFIVLFISLLLKPTSSTRVAQVLLISALLYMLGYIPITQMADFRYVYWSVISITLALFLLIIEEPTFESRFNIKSVFLFSASILISLFLYNFNKLFSLDMDASLEKSLAVVEIPIQEVPRLNHLIAKDGSYFVVGNDPSLVFDVTSMRLNPNDLRFLKFDFLCSGQRFSFSRPVREIKLGLQLFWWGNNQSGPSESQSLTVGFQKGTHIIPLGVEKNFLSVGSINGIKLSLIDPDLCRRIKVDSISFYH</sequence>
<dbReference type="AlphaFoldDB" id="A0A450V250"/>
<evidence type="ECO:0000313" key="2">
    <source>
        <dbReference type="EMBL" id="VFJ98839.1"/>
    </source>
</evidence>
<gene>
    <name evidence="2" type="ORF">BECKLFY1418A_GA0070994_10897</name>
</gene>
<accession>A0A450V250</accession>
<feature type="transmembrane region" description="Helical" evidence="1">
    <location>
        <begin position="358"/>
        <end position="375"/>
    </location>
</feature>
<evidence type="ECO:0008006" key="3">
    <source>
        <dbReference type="Google" id="ProtNLM"/>
    </source>
</evidence>
<keyword evidence="1" id="KW-0812">Transmembrane</keyword>
<feature type="transmembrane region" description="Helical" evidence="1">
    <location>
        <begin position="77"/>
        <end position="94"/>
    </location>
</feature>
<reference evidence="2" key="1">
    <citation type="submission" date="2019-02" db="EMBL/GenBank/DDBJ databases">
        <authorList>
            <person name="Gruber-Vodicka R. H."/>
            <person name="Seah K. B. B."/>
        </authorList>
    </citation>
    <scope>NUCLEOTIDE SEQUENCE</scope>
    <source>
        <strain evidence="2">BECK_M6</strain>
    </source>
</reference>
<feature type="transmembrane region" description="Helical" evidence="1">
    <location>
        <begin position="100"/>
        <end position="121"/>
    </location>
</feature>
<protein>
    <recommendedName>
        <fullName evidence="3">Dolichyl-phosphate-mannose-protein mannosyltransferase</fullName>
    </recommendedName>
</protein>